<evidence type="ECO:0000313" key="6">
    <source>
        <dbReference type="EMBL" id="HJC49360.1"/>
    </source>
</evidence>
<evidence type="ECO:0000256" key="2">
    <source>
        <dbReference type="ARBA" id="ARBA00022723"/>
    </source>
</evidence>
<dbReference type="AlphaFoldDB" id="A0A9D2PEM5"/>
<dbReference type="PANTHER" id="PTHR11228:SF7">
    <property type="entry name" value="PQQA PEPTIDE CYCLASE"/>
    <property type="match status" value="1"/>
</dbReference>
<dbReference type="PANTHER" id="PTHR11228">
    <property type="entry name" value="RADICAL SAM DOMAIN PROTEIN"/>
    <property type="match status" value="1"/>
</dbReference>
<dbReference type="SFLD" id="SFLDF00516">
    <property type="entry name" value="thurincin_H_(ThnB-like)"/>
    <property type="match status" value="1"/>
</dbReference>
<dbReference type="SMART" id="SM00729">
    <property type="entry name" value="Elp3"/>
    <property type="match status" value="1"/>
</dbReference>
<keyword evidence="1" id="KW-0949">S-adenosyl-L-methionine</keyword>
<dbReference type="Proteomes" id="UP000823904">
    <property type="component" value="Unassembled WGS sequence"/>
</dbReference>
<reference evidence="6" key="2">
    <citation type="submission" date="2021-04" db="EMBL/GenBank/DDBJ databases">
        <authorList>
            <person name="Gilroy R."/>
        </authorList>
    </citation>
    <scope>NUCLEOTIDE SEQUENCE</scope>
    <source>
        <strain evidence="6">ChiSjej3B21-8574</strain>
    </source>
</reference>
<accession>A0A9D2PEM5</accession>
<dbReference type="Gene3D" id="3.20.20.70">
    <property type="entry name" value="Aldolase class I"/>
    <property type="match status" value="1"/>
</dbReference>
<evidence type="ECO:0000313" key="7">
    <source>
        <dbReference type="Proteomes" id="UP000823904"/>
    </source>
</evidence>
<dbReference type="GO" id="GO:0051536">
    <property type="term" value="F:iron-sulfur cluster binding"/>
    <property type="evidence" value="ECO:0007669"/>
    <property type="project" value="UniProtKB-KW"/>
</dbReference>
<dbReference type="InterPro" id="IPR041881">
    <property type="entry name" value="PqqD_sf"/>
</dbReference>
<evidence type="ECO:0000256" key="4">
    <source>
        <dbReference type="ARBA" id="ARBA00023014"/>
    </source>
</evidence>
<name>A0A9D2PEM5_9FIRM</name>
<dbReference type="SFLD" id="SFLDG01067">
    <property type="entry name" value="SPASM/twitch_domain_containing"/>
    <property type="match status" value="1"/>
</dbReference>
<protein>
    <submittedName>
        <fullName evidence="6">PqqD family peptide modification chaperone</fullName>
    </submittedName>
</protein>
<dbReference type="GO" id="GO:0003824">
    <property type="term" value="F:catalytic activity"/>
    <property type="evidence" value="ECO:0007669"/>
    <property type="project" value="InterPro"/>
</dbReference>
<dbReference type="SFLD" id="SFLDG01216">
    <property type="entry name" value="thioether_bond_formation_requi"/>
    <property type="match status" value="1"/>
</dbReference>
<dbReference type="InterPro" id="IPR006638">
    <property type="entry name" value="Elp3/MiaA/NifB-like_rSAM"/>
</dbReference>
<dbReference type="SFLD" id="SFLDG01386">
    <property type="entry name" value="main_SPASM_domain-containing"/>
    <property type="match status" value="1"/>
</dbReference>
<gene>
    <name evidence="6" type="ORF">H9754_02055</name>
</gene>
<keyword evidence="4" id="KW-0411">Iron-sulfur</keyword>
<dbReference type="GO" id="GO:0046872">
    <property type="term" value="F:metal ion binding"/>
    <property type="evidence" value="ECO:0007669"/>
    <property type="project" value="UniProtKB-KW"/>
</dbReference>
<dbReference type="InterPro" id="IPR050377">
    <property type="entry name" value="Radical_SAM_PqqE_MftC-like"/>
</dbReference>
<sequence>MKEYLYWNHKLKIVKYPGNIINLSIDMDKKNRHVMKEDVQQYRINETAAEIIKLVNGKNTYDDIVVLLCAKYGEDSVSIKKKLDGFIDTISKQFGLKIITQHEPKERNVAEMNKKVVSPMVASIEITNKCNIRCVHCYGNFGEIPCEVMDKENIKKILSDLRKIGVRIIEITGGEATTHPYIEEIMDYALALNFDQVSLLTNGVKISDRLMEILEKNKDKVYVQVDLHSLREDYFSWFTKTPNILEKVKRNIITLAEKRILLRVATILTPKNIDEIDEIADWVHNLGVARYAVSPVVSLGRANDQDRNSQLYLDANDAIKAEKQLQKIVSKYDNFLNIITSDFDKQINCGCITSHVVINSKGYIKICTMDDMSYCNGCIGNVLEENIEHIFERNAELLNVIYTTKAPKMNSDECRECENAGYCNGCLLRGIIKAKEKKEQCLWYKNIVPQIIKEAFDI</sequence>
<dbReference type="Pfam" id="PF04055">
    <property type="entry name" value="Radical_SAM"/>
    <property type="match status" value="1"/>
</dbReference>
<dbReference type="InterPro" id="IPR008792">
    <property type="entry name" value="PQQD"/>
</dbReference>
<dbReference type="CDD" id="cd01335">
    <property type="entry name" value="Radical_SAM"/>
    <property type="match status" value="1"/>
</dbReference>
<dbReference type="EMBL" id="DWWD01000011">
    <property type="protein sequence ID" value="HJC49360.1"/>
    <property type="molecule type" value="Genomic_DNA"/>
</dbReference>
<dbReference type="InterPro" id="IPR013785">
    <property type="entry name" value="Aldolase_TIM"/>
</dbReference>
<evidence type="ECO:0000256" key="1">
    <source>
        <dbReference type="ARBA" id="ARBA00022691"/>
    </source>
</evidence>
<keyword evidence="3" id="KW-0408">Iron</keyword>
<evidence type="ECO:0000259" key="5">
    <source>
        <dbReference type="PROSITE" id="PS51918"/>
    </source>
</evidence>
<dbReference type="SFLD" id="SFLDS00029">
    <property type="entry name" value="Radical_SAM"/>
    <property type="match status" value="1"/>
</dbReference>
<organism evidence="6 7">
    <name type="scientific">Candidatus Anaerostipes avistercoris</name>
    <dbReference type="NCBI Taxonomy" id="2838462"/>
    <lineage>
        <taxon>Bacteria</taxon>
        <taxon>Bacillati</taxon>
        <taxon>Bacillota</taxon>
        <taxon>Clostridia</taxon>
        <taxon>Lachnospirales</taxon>
        <taxon>Lachnospiraceae</taxon>
        <taxon>Anaerostipes</taxon>
    </lineage>
</organism>
<dbReference type="PROSITE" id="PS51918">
    <property type="entry name" value="RADICAL_SAM"/>
    <property type="match status" value="1"/>
</dbReference>
<keyword evidence="2" id="KW-0479">Metal-binding</keyword>
<dbReference type="InterPro" id="IPR007197">
    <property type="entry name" value="rSAM"/>
</dbReference>
<feature type="domain" description="Radical SAM core" evidence="5">
    <location>
        <begin position="116"/>
        <end position="333"/>
    </location>
</feature>
<dbReference type="Gene3D" id="1.10.10.1150">
    <property type="entry name" value="Coenzyme PQQ synthesis protein D (PqqD)"/>
    <property type="match status" value="1"/>
</dbReference>
<dbReference type="Pfam" id="PF05402">
    <property type="entry name" value="PqqD"/>
    <property type="match status" value="1"/>
</dbReference>
<evidence type="ECO:0000256" key="3">
    <source>
        <dbReference type="ARBA" id="ARBA00023004"/>
    </source>
</evidence>
<dbReference type="SUPFAM" id="SSF102114">
    <property type="entry name" value="Radical SAM enzymes"/>
    <property type="match status" value="1"/>
</dbReference>
<comment type="caution">
    <text evidence="6">The sequence shown here is derived from an EMBL/GenBank/DDBJ whole genome shotgun (WGS) entry which is preliminary data.</text>
</comment>
<dbReference type="InterPro" id="IPR058240">
    <property type="entry name" value="rSAM_sf"/>
</dbReference>
<proteinExistence type="predicted"/>
<reference evidence="6" key="1">
    <citation type="journal article" date="2021" name="PeerJ">
        <title>Extensive microbial diversity within the chicken gut microbiome revealed by metagenomics and culture.</title>
        <authorList>
            <person name="Gilroy R."/>
            <person name="Ravi A."/>
            <person name="Getino M."/>
            <person name="Pursley I."/>
            <person name="Horton D.L."/>
            <person name="Alikhan N.F."/>
            <person name="Baker D."/>
            <person name="Gharbi K."/>
            <person name="Hall N."/>
            <person name="Watson M."/>
            <person name="Adriaenssens E.M."/>
            <person name="Foster-Nyarko E."/>
            <person name="Jarju S."/>
            <person name="Secka A."/>
            <person name="Antonio M."/>
            <person name="Oren A."/>
            <person name="Chaudhuri R.R."/>
            <person name="La Ragione R."/>
            <person name="Hildebrand F."/>
            <person name="Pallen M.J."/>
        </authorList>
    </citation>
    <scope>NUCLEOTIDE SEQUENCE</scope>
    <source>
        <strain evidence="6">ChiSjej3B21-8574</strain>
    </source>
</reference>